<dbReference type="SUPFAM" id="SSF54292">
    <property type="entry name" value="2Fe-2S ferredoxin-like"/>
    <property type="match status" value="1"/>
</dbReference>
<evidence type="ECO:0000259" key="10">
    <source>
        <dbReference type="PROSITE" id="PS51384"/>
    </source>
</evidence>
<dbReference type="Gene3D" id="3.40.50.80">
    <property type="entry name" value="Nucleotide-binding domain of ferredoxin-NADP reductase (FNR) module"/>
    <property type="match status" value="1"/>
</dbReference>
<feature type="transmembrane region" description="Helical" evidence="8">
    <location>
        <begin position="244"/>
        <end position="266"/>
    </location>
</feature>
<dbReference type="Pfam" id="PF00175">
    <property type="entry name" value="NAD_binding_1"/>
    <property type="match status" value="1"/>
</dbReference>
<feature type="transmembrane region" description="Helical" evidence="8">
    <location>
        <begin position="76"/>
        <end position="93"/>
    </location>
</feature>
<dbReference type="Proteomes" id="UP000010411">
    <property type="component" value="Unassembled WGS sequence"/>
</dbReference>
<accession>L1KWK0</accession>
<dbReference type="InterPro" id="IPR001433">
    <property type="entry name" value="OxRdtase_FAD/NAD-bd"/>
</dbReference>
<dbReference type="PANTHER" id="PTHR47354">
    <property type="entry name" value="NADH OXIDOREDUCTASE HCR"/>
    <property type="match status" value="1"/>
</dbReference>
<protein>
    <submittedName>
        <fullName evidence="11">2Fe-2S iron-sulfur cluster binding domain protein</fullName>
    </submittedName>
</protein>
<dbReference type="PROSITE" id="PS51384">
    <property type="entry name" value="FAD_FR"/>
    <property type="match status" value="1"/>
</dbReference>
<dbReference type="PROSITE" id="PS00197">
    <property type="entry name" value="2FE2S_FER_1"/>
    <property type="match status" value="1"/>
</dbReference>
<feature type="transmembrane region" description="Helical" evidence="8">
    <location>
        <begin position="99"/>
        <end position="116"/>
    </location>
</feature>
<feature type="transmembrane region" description="Helical" evidence="8">
    <location>
        <begin position="204"/>
        <end position="224"/>
    </location>
</feature>
<dbReference type="InterPro" id="IPR001041">
    <property type="entry name" value="2Fe-2S_ferredoxin-type"/>
</dbReference>
<keyword evidence="12" id="KW-1185">Reference proteome</keyword>
<dbReference type="PATRIC" id="fig|698759.3.peg.4167"/>
<keyword evidence="3" id="KW-0001">2Fe-2S</keyword>
<evidence type="ECO:0000259" key="9">
    <source>
        <dbReference type="PROSITE" id="PS51085"/>
    </source>
</evidence>
<dbReference type="InterPro" id="IPR039261">
    <property type="entry name" value="FNR_nucleotide-bd"/>
</dbReference>
<proteinExistence type="predicted"/>
<keyword evidence="4" id="KW-0479">Metal-binding</keyword>
<dbReference type="OrthoDB" id="3807506at2"/>
<evidence type="ECO:0000256" key="5">
    <source>
        <dbReference type="ARBA" id="ARBA00023002"/>
    </source>
</evidence>
<keyword evidence="2" id="KW-0285">Flavoprotein</keyword>
<evidence type="ECO:0000313" key="11">
    <source>
        <dbReference type="EMBL" id="EKX65206.1"/>
    </source>
</evidence>
<dbReference type="RefSeq" id="WP_009315874.1">
    <property type="nucleotide sequence ID" value="NZ_AEJC01000303.1"/>
</dbReference>
<feature type="transmembrane region" description="Helical" evidence="8">
    <location>
        <begin position="45"/>
        <end position="64"/>
    </location>
</feature>
<keyword evidence="6" id="KW-0408">Iron</keyword>
<dbReference type="Gene3D" id="3.10.20.30">
    <property type="match status" value="1"/>
</dbReference>
<feature type="transmembrane region" description="Helical" evidence="8">
    <location>
        <begin position="128"/>
        <end position="153"/>
    </location>
</feature>
<sequence length="597" mass="64383">MVITERLGRWLSPRSLQLAFGVFSLVAGALIALRQDVNHPLFQTAGTVGYAVAAVLSFCGRIALGRAASAARARRILIVFHLLFIPAQFLFLLAHQMPWLGMLLSTMITVGLKPRFPRLGRMSRKMWLTLHVGVGVGWLGVSLAMLALSIVGVTTDSHEVRHSSYVLMNTFDVALAIPSVFLAIITGVVVSLGTPWGLVKHRWVLAKLIIALSLPVLATFEGEWIDTLAARTENPAAEPGETGILLVGAMSLFLALLWTAVILSVFKPGGKTRWGRREGRRRRPSETAVTVAAVQPVADGIIALDLAPADGARLPTWKPGAHIDLVLPSGLVRQYSLCGDPAVADRYRVAVLHEPDGRGGSTEVHQLAPGTTLKIRGPRNHFPLVDAPSYLLVAGGIGIAPFVPMIEQLAAQDADWHLVHRGRSLAEMAFVEQLARSHPQRVTISSADKQQRPDLEAILRAASAGTAVYCCGPEAMLDAVEALMPIACPRGTLHVERFTASSRAGETPSAPFEAELRRSGRVVRVPIGQSLLSALQDIDPSLDFSCENGVCGSCEIRVLGGVPDHRDHVLQPDERDRHDVIYPCVSRAHGARIVLDA</sequence>
<comment type="cofactor">
    <cofactor evidence="1">
        <name>FAD</name>
        <dbReference type="ChEBI" id="CHEBI:57692"/>
    </cofactor>
</comment>
<dbReference type="InterPro" id="IPR050415">
    <property type="entry name" value="MRET"/>
</dbReference>
<dbReference type="InterPro" id="IPR006058">
    <property type="entry name" value="2Fe2S_fd_BS"/>
</dbReference>
<dbReference type="EMBL" id="AEJC01000303">
    <property type="protein sequence ID" value="EKX65206.1"/>
    <property type="molecule type" value="Genomic_DNA"/>
</dbReference>
<dbReference type="SUPFAM" id="SSF52343">
    <property type="entry name" value="Ferredoxin reductase-like, C-terminal NADP-linked domain"/>
    <property type="match status" value="1"/>
</dbReference>
<keyword evidence="5" id="KW-0560">Oxidoreductase</keyword>
<dbReference type="InterPro" id="IPR017938">
    <property type="entry name" value="Riboflavin_synthase-like_b-brl"/>
</dbReference>
<dbReference type="Pfam" id="PF00111">
    <property type="entry name" value="Fer2"/>
    <property type="match status" value="1"/>
</dbReference>
<dbReference type="GO" id="GO:0016491">
    <property type="term" value="F:oxidoreductase activity"/>
    <property type="evidence" value="ECO:0007669"/>
    <property type="project" value="UniProtKB-KW"/>
</dbReference>
<dbReference type="PROSITE" id="PS51085">
    <property type="entry name" value="2FE2S_FER_2"/>
    <property type="match status" value="1"/>
</dbReference>
<keyword evidence="8" id="KW-0812">Transmembrane</keyword>
<organism evidence="11 12">
    <name type="scientific">Streptomyces ipomoeae 91-03</name>
    <dbReference type="NCBI Taxonomy" id="698759"/>
    <lineage>
        <taxon>Bacteria</taxon>
        <taxon>Bacillati</taxon>
        <taxon>Actinomycetota</taxon>
        <taxon>Actinomycetes</taxon>
        <taxon>Kitasatosporales</taxon>
        <taxon>Streptomycetaceae</taxon>
        <taxon>Streptomyces</taxon>
    </lineage>
</organism>
<feature type="transmembrane region" description="Helical" evidence="8">
    <location>
        <begin position="16"/>
        <end position="33"/>
    </location>
</feature>
<dbReference type="Gene3D" id="2.40.30.10">
    <property type="entry name" value="Translation factors"/>
    <property type="match status" value="1"/>
</dbReference>
<evidence type="ECO:0000256" key="2">
    <source>
        <dbReference type="ARBA" id="ARBA00022630"/>
    </source>
</evidence>
<dbReference type="GO" id="GO:0051537">
    <property type="term" value="F:2 iron, 2 sulfur cluster binding"/>
    <property type="evidence" value="ECO:0007669"/>
    <property type="project" value="UniProtKB-KW"/>
</dbReference>
<evidence type="ECO:0000313" key="12">
    <source>
        <dbReference type="Proteomes" id="UP000010411"/>
    </source>
</evidence>
<keyword evidence="7" id="KW-0411">Iron-sulfur</keyword>
<dbReference type="InterPro" id="IPR036010">
    <property type="entry name" value="2Fe-2S_ferredoxin-like_sf"/>
</dbReference>
<dbReference type="SUPFAM" id="SSF63380">
    <property type="entry name" value="Riboflavin synthase domain-like"/>
    <property type="match status" value="1"/>
</dbReference>
<feature type="domain" description="2Fe-2S ferredoxin-type" evidence="9">
    <location>
        <begin position="512"/>
        <end position="597"/>
    </location>
</feature>
<dbReference type="CDD" id="cd06185">
    <property type="entry name" value="PDR_like"/>
    <property type="match status" value="1"/>
</dbReference>
<name>L1KWK0_9ACTN</name>
<evidence type="ECO:0000256" key="1">
    <source>
        <dbReference type="ARBA" id="ARBA00001974"/>
    </source>
</evidence>
<dbReference type="PANTHER" id="PTHR47354:SF1">
    <property type="entry name" value="CARNITINE MONOOXYGENASE REDUCTASE SUBUNIT"/>
    <property type="match status" value="1"/>
</dbReference>
<evidence type="ECO:0000256" key="7">
    <source>
        <dbReference type="ARBA" id="ARBA00023014"/>
    </source>
</evidence>
<dbReference type="PRINTS" id="PR00409">
    <property type="entry name" value="PHDIOXRDTASE"/>
</dbReference>
<keyword evidence="8" id="KW-1133">Transmembrane helix</keyword>
<dbReference type="InterPro" id="IPR012675">
    <property type="entry name" value="Beta-grasp_dom_sf"/>
</dbReference>
<dbReference type="GO" id="GO:0046872">
    <property type="term" value="F:metal ion binding"/>
    <property type="evidence" value="ECO:0007669"/>
    <property type="project" value="UniProtKB-KW"/>
</dbReference>
<dbReference type="CDD" id="cd00207">
    <property type="entry name" value="fer2"/>
    <property type="match status" value="1"/>
</dbReference>
<evidence type="ECO:0000256" key="4">
    <source>
        <dbReference type="ARBA" id="ARBA00022723"/>
    </source>
</evidence>
<feature type="transmembrane region" description="Helical" evidence="8">
    <location>
        <begin position="173"/>
        <end position="192"/>
    </location>
</feature>
<gene>
    <name evidence="11" type="ORF">STRIP9103_05224</name>
</gene>
<evidence type="ECO:0000256" key="8">
    <source>
        <dbReference type="SAM" id="Phobius"/>
    </source>
</evidence>
<evidence type="ECO:0000256" key="3">
    <source>
        <dbReference type="ARBA" id="ARBA00022714"/>
    </source>
</evidence>
<keyword evidence="8" id="KW-0472">Membrane</keyword>
<dbReference type="AlphaFoldDB" id="L1KWK0"/>
<evidence type="ECO:0000256" key="6">
    <source>
        <dbReference type="ARBA" id="ARBA00023004"/>
    </source>
</evidence>
<comment type="caution">
    <text evidence="11">The sequence shown here is derived from an EMBL/GenBank/DDBJ whole genome shotgun (WGS) entry which is preliminary data.</text>
</comment>
<reference evidence="11 12" key="1">
    <citation type="submission" date="2012-11" db="EMBL/GenBank/DDBJ databases">
        <authorList>
            <person name="Huguet-Tapia J.C."/>
            <person name="Durkin A.S."/>
            <person name="Pettis G.S."/>
            <person name="Badger J.H."/>
        </authorList>
    </citation>
    <scope>NUCLEOTIDE SEQUENCE [LARGE SCALE GENOMIC DNA]</scope>
    <source>
        <strain evidence="11 12">91-03</strain>
    </source>
</reference>
<feature type="domain" description="FAD-binding FR-type" evidence="10">
    <location>
        <begin position="284"/>
        <end position="385"/>
    </location>
</feature>
<dbReference type="InterPro" id="IPR017927">
    <property type="entry name" value="FAD-bd_FR_type"/>
</dbReference>